<reference evidence="2" key="1">
    <citation type="journal article" date="2024" name="Proc. Natl. Acad. Sci. U.S.A.">
        <title>Extraordinary preservation of gene collinearity over three hundred million years revealed in homosporous lycophytes.</title>
        <authorList>
            <person name="Li C."/>
            <person name="Wickell D."/>
            <person name="Kuo L.Y."/>
            <person name="Chen X."/>
            <person name="Nie B."/>
            <person name="Liao X."/>
            <person name="Peng D."/>
            <person name="Ji J."/>
            <person name="Jenkins J."/>
            <person name="Williams M."/>
            <person name="Shu S."/>
            <person name="Plott C."/>
            <person name="Barry K."/>
            <person name="Rajasekar S."/>
            <person name="Grimwood J."/>
            <person name="Han X."/>
            <person name="Sun S."/>
            <person name="Hou Z."/>
            <person name="He W."/>
            <person name="Dai G."/>
            <person name="Sun C."/>
            <person name="Schmutz J."/>
            <person name="Leebens-Mack J.H."/>
            <person name="Li F.W."/>
            <person name="Wang L."/>
        </authorList>
    </citation>
    <scope>NUCLEOTIDE SEQUENCE [LARGE SCALE GENOMIC DNA]</scope>
    <source>
        <strain evidence="2">cv. PW_Plant_1</strain>
    </source>
</reference>
<comment type="caution">
    <text evidence="1">The sequence shown here is derived from an EMBL/GenBank/DDBJ whole genome shotgun (WGS) entry which is preliminary data.</text>
</comment>
<dbReference type="Proteomes" id="UP001162992">
    <property type="component" value="Chromosome 5"/>
</dbReference>
<name>A0ACC2DNX2_DIPCM</name>
<organism evidence="1 2">
    <name type="scientific">Diphasiastrum complanatum</name>
    <name type="common">Issler's clubmoss</name>
    <name type="synonym">Lycopodium complanatum</name>
    <dbReference type="NCBI Taxonomy" id="34168"/>
    <lineage>
        <taxon>Eukaryota</taxon>
        <taxon>Viridiplantae</taxon>
        <taxon>Streptophyta</taxon>
        <taxon>Embryophyta</taxon>
        <taxon>Tracheophyta</taxon>
        <taxon>Lycopodiopsida</taxon>
        <taxon>Lycopodiales</taxon>
        <taxon>Lycopodiaceae</taxon>
        <taxon>Lycopodioideae</taxon>
        <taxon>Diphasiastrum</taxon>
    </lineage>
</organism>
<protein>
    <submittedName>
        <fullName evidence="1">Uncharacterized protein</fullName>
    </submittedName>
</protein>
<gene>
    <name evidence="1" type="ORF">O6H91_05G055800</name>
</gene>
<dbReference type="EMBL" id="CM055096">
    <property type="protein sequence ID" value="KAJ7555802.1"/>
    <property type="molecule type" value="Genomic_DNA"/>
</dbReference>
<proteinExistence type="predicted"/>
<evidence type="ECO:0000313" key="2">
    <source>
        <dbReference type="Proteomes" id="UP001162992"/>
    </source>
</evidence>
<evidence type="ECO:0000313" key="1">
    <source>
        <dbReference type="EMBL" id="KAJ7555802.1"/>
    </source>
</evidence>
<sequence length="102" mass="11703">MVEYLKYQSFKRANSKISTPLCSTRALIQACGILGNNSFQRVLASRKTAERLTSLCRLVEYPYLVNTAFEGVFTCRQYILSEWKRSRVALTLFASVLRQLTL</sequence>
<accession>A0ACC2DNX2</accession>
<keyword evidence="2" id="KW-1185">Reference proteome</keyword>